<feature type="transmembrane region" description="Helical" evidence="1">
    <location>
        <begin position="6"/>
        <end position="28"/>
    </location>
</feature>
<feature type="transmembrane region" description="Helical" evidence="1">
    <location>
        <begin position="97"/>
        <end position="120"/>
    </location>
</feature>
<dbReference type="Proteomes" id="UP001589748">
    <property type="component" value="Unassembled WGS sequence"/>
</dbReference>
<accession>A0ABV5LTA3</accession>
<proteinExistence type="predicted"/>
<comment type="caution">
    <text evidence="2">The sequence shown here is derived from an EMBL/GenBank/DDBJ whole genome shotgun (WGS) entry which is preliminary data.</text>
</comment>
<keyword evidence="3" id="KW-1185">Reference proteome</keyword>
<keyword evidence="1" id="KW-0812">Transmembrane</keyword>
<evidence type="ECO:0000313" key="2">
    <source>
        <dbReference type="EMBL" id="MFB9377285.1"/>
    </source>
</evidence>
<keyword evidence="1" id="KW-1133">Transmembrane helix</keyword>
<evidence type="ECO:0000313" key="3">
    <source>
        <dbReference type="Proteomes" id="UP001589748"/>
    </source>
</evidence>
<feature type="transmembrane region" description="Helical" evidence="1">
    <location>
        <begin position="132"/>
        <end position="151"/>
    </location>
</feature>
<sequence>MDGWGYLALTAGLVVEGPVATFVGGTLVGSGHANLVAVWVLALVVDLVLDTALVVIGRYARVYGESGTPARLAQLLGFTPERRDRLSRNVSERPGRVVAWAKLVDVGAVPAFLAIGWAGVGLPRLLRWSVPLTALRVSILLALGLALGSSLSSRVEDLLRQPWLMALVGLGIGLLALGVKALVQRVLRRRRNGSVTGREL</sequence>
<gene>
    <name evidence="2" type="ORF">ACFFVI_09905</name>
</gene>
<dbReference type="EMBL" id="JBHMDM010000005">
    <property type="protein sequence ID" value="MFB9377285.1"/>
    <property type="molecule type" value="Genomic_DNA"/>
</dbReference>
<protein>
    <recommendedName>
        <fullName evidence="4">Membrane protein DedA with SNARE-associated domain</fullName>
    </recommendedName>
</protein>
<feature type="transmembrane region" description="Helical" evidence="1">
    <location>
        <begin position="35"/>
        <end position="56"/>
    </location>
</feature>
<reference evidence="2 3" key="1">
    <citation type="submission" date="2024-09" db="EMBL/GenBank/DDBJ databases">
        <authorList>
            <person name="Sun Q."/>
            <person name="Mori K."/>
        </authorList>
    </citation>
    <scope>NUCLEOTIDE SEQUENCE [LARGE SCALE GENOMIC DNA]</scope>
    <source>
        <strain evidence="2 3">TISTR 1856</strain>
    </source>
</reference>
<name>A0ABV5LTA3_9ACTN</name>
<feature type="transmembrane region" description="Helical" evidence="1">
    <location>
        <begin position="163"/>
        <end position="183"/>
    </location>
</feature>
<evidence type="ECO:0008006" key="4">
    <source>
        <dbReference type="Google" id="ProtNLM"/>
    </source>
</evidence>
<dbReference type="RefSeq" id="WP_380139290.1">
    <property type="nucleotide sequence ID" value="NZ_JBHLUI010000010.1"/>
</dbReference>
<keyword evidence="1" id="KW-0472">Membrane</keyword>
<organism evidence="2 3">
    <name type="scientific">Kineococcus gynurae</name>
    <dbReference type="NCBI Taxonomy" id="452979"/>
    <lineage>
        <taxon>Bacteria</taxon>
        <taxon>Bacillati</taxon>
        <taxon>Actinomycetota</taxon>
        <taxon>Actinomycetes</taxon>
        <taxon>Kineosporiales</taxon>
        <taxon>Kineosporiaceae</taxon>
        <taxon>Kineococcus</taxon>
    </lineage>
</organism>
<evidence type="ECO:0000256" key="1">
    <source>
        <dbReference type="SAM" id="Phobius"/>
    </source>
</evidence>